<dbReference type="GO" id="GO:0000976">
    <property type="term" value="F:transcription cis-regulatory region binding"/>
    <property type="evidence" value="ECO:0007669"/>
    <property type="project" value="TreeGrafter"/>
</dbReference>
<dbReference type="Pfam" id="PF00440">
    <property type="entry name" value="TetR_N"/>
    <property type="match status" value="1"/>
</dbReference>
<feature type="DNA-binding region" description="H-T-H motif" evidence="2">
    <location>
        <begin position="28"/>
        <end position="47"/>
    </location>
</feature>
<protein>
    <submittedName>
        <fullName evidence="4">AcrR family transcriptional regulator</fullName>
    </submittedName>
</protein>
<evidence type="ECO:0000256" key="2">
    <source>
        <dbReference type="PROSITE-ProRule" id="PRU00335"/>
    </source>
</evidence>
<comment type="caution">
    <text evidence="4">The sequence shown here is derived from an EMBL/GenBank/DDBJ whole genome shotgun (WGS) entry which is preliminary data.</text>
</comment>
<reference evidence="4 5" key="1">
    <citation type="submission" date="2020-08" db="EMBL/GenBank/DDBJ databases">
        <title>Genomic Encyclopedia of Type Strains, Phase IV (KMG-IV): sequencing the most valuable type-strain genomes for metagenomic binning, comparative biology and taxonomic classification.</title>
        <authorList>
            <person name="Goeker M."/>
        </authorList>
    </citation>
    <scope>NUCLEOTIDE SEQUENCE [LARGE SCALE GENOMIC DNA]</scope>
    <source>
        <strain evidence="4 5">DSM 103377</strain>
    </source>
</reference>
<dbReference type="SUPFAM" id="SSF48498">
    <property type="entry name" value="Tetracyclin repressor-like, C-terminal domain"/>
    <property type="match status" value="1"/>
</dbReference>
<name>A0A840WPU5_9RHOB</name>
<dbReference type="InterPro" id="IPR036271">
    <property type="entry name" value="Tet_transcr_reg_TetR-rel_C_sf"/>
</dbReference>
<evidence type="ECO:0000313" key="5">
    <source>
        <dbReference type="Proteomes" id="UP000553766"/>
    </source>
</evidence>
<dbReference type="EMBL" id="JACIJS010000004">
    <property type="protein sequence ID" value="MBB5515672.1"/>
    <property type="molecule type" value="Genomic_DNA"/>
</dbReference>
<dbReference type="SUPFAM" id="SSF46689">
    <property type="entry name" value="Homeodomain-like"/>
    <property type="match status" value="1"/>
</dbReference>
<sequence length="197" mass="21213">MTDKEKRADEILDAAMAILVEEGWKGASMVAIARRANASKETLYAWFGNRQGLFEALIRRNAGQVDAALSAEGPLAEVMARFGTALLDLQLGEGALALNRVAIADVGRDPSLGRLLVETGRGKSLPLLAAHLGRAVEEGTVILDDPKQAVEDFLGLLKGDQQIVHLLGAGQRQDHEKRAAHATRQWFRLYGTAPIPG</sequence>
<dbReference type="Gene3D" id="1.10.357.10">
    <property type="entry name" value="Tetracycline Repressor, domain 2"/>
    <property type="match status" value="1"/>
</dbReference>
<dbReference type="InterPro" id="IPR001647">
    <property type="entry name" value="HTH_TetR"/>
</dbReference>
<dbReference type="PANTHER" id="PTHR30055:SF146">
    <property type="entry name" value="HTH-TYPE TRANSCRIPTIONAL DUAL REGULATOR CECR"/>
    <property type="match status" value="1"/>
</dbReference>
<dbReference type="AlphaFoldDB" id="A0A840WPU5"/>
<dbReference type="InterPro" id="IPR050109">
    <property type="entry name" value="HTH-type_TetR-like_transc_reg"/>
</dbReference>
<proteinExistence type="predicted"/>
<dbReference type="Pfam" id="PF14246">
    <property type="entry name" value="TetR_C_7"/>
    <property type="match status" value="1"/>
</dbReference>
<dbReference type="Proteomes" id="UP000553766">
    <property type="component" value="Unassembled WGS sequence"/>
</dbReference>
<dbReference type="InterPro" id="IPR039536">
    <property type="entry name" value="TetR_C_Proteobacteria"/>
</dbReference>
<keyword evidence="1 2" id="KW-0238">DNA-binding</keyword>
<gene>
    <name evidence="4" type="ORF">FHS89_001684</name>
</gene>
<dbReference type="PANTHER" id="PTHR30055">
    <property type="entry name" value="HTH-TYPE TRANSCRIPTIONAL REGULATOR RUTR"/>
    <property type="match status" value="1"/>
</dbReference>
<evidence type="ECO:0000256" key="1">
    <source>
        <dbReference type="ARBA" id="ARBA00023125"/>
    </source>
</evidence>
<dbReference type="PROSITE" id="PS50977">
    <property type="entry name" value="HTH_TETR_2"/>
    <property type="match status" value="1"/>
</dbReference>
<dbReference type="Gene3D" id="1.10.10.60">
    <property type="entry name" value="Homeodomain-like"/>
    <property type="match status" value="1"/>
</dbReference>
<organism evidence="4 5">
    <name type="scientific">Rubricella aquisinus</name>
    <dbReference type="NCBI Taxonomy" id="2028108"/>
    <lineage>
        <taxon>Bacteria</taxon>
        <taxon>Pseudomonadati</taxon>
        <taxon>Pseudomonadota</taxon>
        <taxon>Alphaproteobacteria</taxon>
        <taxon>Rhodobacterales</taxon>
        <taxon>Paracoccaceae</taxon>
        <taxon>Rubricella</taxon>
    </lineage>
</organism>
<dbReference type="GO" id="GO:0003700">
    <property type="term" value="F:DNA-binding transcription factor activity"/>
    <property type="evidence" value="ECO:0007669"/>
    <property type="project" value="TreeGrafter"/>
</dbReference>
<dbReference type="PRINTS" id="PR00455">
    <property type="entry name" value="HTHTETR"/>
</dbReference>
<accession>A0A840WPU5</accession>
<dbReference type="RefSeq" id="WP_184010554.1">
    <property type="nucleotide sequence ID" value="NZ_JACIJS010000004.1"/>
</dbReference>
<feature type="domain" description="HTH tetR-type" evidence="3">
    <location>
        <begin position="5"/>
        <end position="65"/>
    </location>
</feature>
<evidence type="ECO:0000259" key="3">
    <source>
        <dbReference type="PROSITE" id="PS50977"/>
    </source>
</evidence>
<evidence type="ECO:0000313" key="4">
    <source>
        <dbReference type="EMBL" id="MBB5515672.1"/>
    </source>
</evidence>
<dbReference type="InterPro" id="IPR009057">
    <property type="entry name" value="Homeodomain-like_sf"/>
</dbReference>
<keyword evidence="5" id="KW-1185">Reference proteome</keyword>